<gene>
    <name evidence="2" type="ORF">CK820_G0047010</name>
</gene>
<dbReference type="EMBL" id="NBAG03000454">
    <property type="protein sequence ID" value="PNI22966.1"/>
    <property type="molecule type" value="Genomic_DNA"/>
</dbReference>
<name>A0A2J8JJN3_PANTR</name>
<sequence length="59" mass="5973">GVTGENSNEVAKLVNTLNTIPSLGQSPGPVVVSNNSSAHGSQRTSGPESSMKVLLPRNG</sequence>
<reference evidence="2 3" key="1">
    <citation type="submission" date="2017-12" db="EMBL/GenBank/DDBJ databases">
        <title>High-resolution comparative analysis of great ape genomes.</title>
        <authorList>
            <person name="Pollen A."/>
            <person name="Hastie A."/>
            <person name="Hormozdiari F."/>
            <person name="Dougherty M."/>
            <person name="Liu R."/>
            <person name="Chaisson M."/>
            <person name="Hoppe E."/>
            <person name="Hill C."/>
            <person name="Pang A."/>
            <person name="Hillier L."/>
            <person name="Baker C."/>
            <person name="Armstrong J."/>
            <person name="Shendure J."/>
            <person name="Paten B."/>
            <person name="Wilson R."/>
            <person name="Chao H."/>
            <person name="Schneider V."/>
            <person name="Ventura M."/>
            <person name="Kronenberg Z."/>
            <person name="Murali S."/>
            <person name="Gordon D."/>
            <person name="Cantsilieris S."/>
            <person name="Munson K."/>
            <person name="Nelson B."/>
            <person name="Raja A."/>
            <person name="Underwood J."/>
            <person name="Diekhans M."/>
            <person name="Fiddes I."/>
            <person name="Haussler D."/>
            <person name="Eichler E."/>
        </authorList>
    </citation>
    <scope>NUCLEOTIDE SEQUENCE [LARGE SCALE GENOMIC DNA]</scope>
    <source>
        <strain evidence="2">Yerkes chimp pedigree #C0471</strain>
    </source>
</reference>
<proteinExistence type="predicted"/>
<protein>
    <submittedName>
        <fullName evidence="2">POGZ isoform 14</fullName>
    </submittedName>
</protein>
<dbReference type="AlphaFoldDB" id="A0A2J8JJN3"/>
<organism evidence="2 3">
    <name type="scientific">Pan troglodytes</name>
    <name type="common">Chimpanzee</name>
    <dbReference type="NCBI Taxonomy" id="9598"/>
    <lineage>
        <taxon>Eukaryota</taxon>
        <taxon>Metazoa</taxon>
        <taxon>Chordata</taxon>
        <taxon>Craniata</taxon>
        <taxon>Vertebrata</taxon>
        <taxon>Euteleostomi</taxon>
        <taxon>Mammalia</taxon>
        <taxon>Eutheria</taxon>
        <taxon>Euarchontoglires</taxon>
        <taxon>Primates</taxon>
        <taxon>Haplorrhini</taxon>
        <taxon>Catarrhini</taxon>
        <taxon>Hominidae</taxon>
        <taxon>Pan</taxon>
    </lineage>
</organism>
<evidence type="ECO:0000256" key="1">
    <source>
        <dbReference type="SAM" id="MobiDB-lite"/>
    </source>
</evidence>
<evidence type="ECO:0000313" key="3">
    <source>
        <dbReference type="Proteomes" id="UP000236370"/>
    </source>
</evidence>
<feature type="region of interest" description="Disordered" evidence="1">
    <location>
        <begin position="19"/>
        <end position="59"/>
    </location>
</feature>
<feature type="compositionally biased region" description="Polar residues" evidence="1">
    <location>
        <begin position="38"/>
        <end position="48"/>
    </location>
</feature>
<comment type="caution">
    <text evidence="2">The sequence shown here is derived from an EMBL/GenBank/DDBJ whole genome shotgun (WGS) entry which is preliminary data.</text>
</comment>
<accession>A0A2J8JJN3</accession>
<evidence type="ECO:0000313" key="2">
    <source>
        <dbReference type="EMBL" id="PNI22966.1"/>
    </source>
</evidence>
<feature type="non-terminal residue" evidence="2">
    <location>
        <position position="1"/>
    </location>
</feature>
<dbReference type="Proteomes" id="UP000236370">
    <property type="component" value="Unassembled WGS sequence"/>
</dbReference>